<dbReference type="Gene3D" id="2.120.10.30">
    <property type="entry name" value="TolB, C-terminal domain"/>
    <property type="match status" value="2"/>
</dbReference>
<name>A0A381YUL7_9ZZZZ</name>
<dbReference type="Pfam" id="PF07676">
    <property type="entry name" value="PD40"/>
    <property type="match status" value="3"/>
</dbReference>
<proteinExistence type="inferred from homology"/>
<accession>A0A381YUL7</accession>
<evidence type="ECO:0000313" key="2">
    <source>
        <dbReference type="EMBL" id="SVA80715.1"/>
    </source>
</evidence>
<dbReference type="EMBL" id="UINC01019099">
    <property type="protein sequence ID" value="SVA80715.1"/>
    <property type="molecule type" value="Genomic_DNA"/>
</dbReference>
<evidence type="ECO:0008006" key="3">
    <source>
        <dbReference type="Google" id="ProtNLM"/>
    </source>
</evidence>
<comment type="similarity">
    <text evidence="1">Belongs to the TolB family.</text>
</comment>
<sequence length="305" mass="34124">MYIVYDDGIYLHRVDPDNPRPELLLPGVGAISPDASTDSQLLTFISNNGSGQLVGLWNGSSKIKWHKHPNFDPYIFNPSPINSSSYIFSGLHSDYLDIFSSVEGKNITNFRSMDFEPSVSPNGNTLAFTSSRISNSDIYTNERPLSDRQAIETVKEWDLTERGIKYNTYRDHNIDIFTANIDGTNTVRMTFARALDHQPDWSHDGDWIVFSSLRHNNSEIFKIRKDGTGLKRLTNNRHNDGEPAWSPDGNSIAFISDRSGSKNIHVMTPDGANQIQLTNTLSNLHSPTWVKCSPGIFGKVGTTCP</sequence>
<evidence type="ECO:0000256" key="1">
    <source>
        <dbReference type="ARBA" id="ARBA00009820"/>
    </source>
</evidence>
<dbReference type="InterPro" id="IPR011659">
    <property type="entry name" value="WD40"/>
</dbReference>
<organism evidence="2">
    <name type="scientific">marine metagenome</name>
    <dbReference type="NCBI Taxonomy" id="408172"/>
    <lineage>
        <taxon>unclassified sequences</taxon>
        <taxon>metagenomes</taxon>
        <taxon>ecological metagenomes</taxon>
    </lineage>
</organism>
<protein>
    <recommendedName>
        <fullName evidence="3">DUF5050 domain-containing protein</fullName>
    </recommendedName>
</protein>
<gene>
    <name evidence="2" type="ORF">METZ01_LOCUS133569</name>
</gene>
<dbReference type="AlphaFoldDB" id="A0A381YUL7"/>
<dbReference type="PANTHER" id="PTHR36842">
    <property type="entry name" value="PROTEIN TOLB HOMOLOG"/>
    <property type="match status" value="1"/>
</dbReference>
<dbReference type="InterPro" id="IPR011042">
    <property type="entry name" value="6-blade_b-propeller_TolB-like"/>
</dbReference>
<dbReference type="SUPFAM" id="SSF82171">
    <property type="entry name" value="DPP6 N-terminal domain-like"/>
    <property type="match status" value="1"/>
</dbReference>
<dbReference type="PANTHER" id="PTHR36842:SF1">
    <property type="entry name" value="PROTEIN TOLB"/>
    <property type="match status" value="1"/>
</dbReference>
<reference evidence="2" key="1">
    <citation type="submission" date="2018-05" db="EMBL/GenBank/DDBJ databases">
        <authorList>
            <person name="Lanie J.A."/>
            <person name="Ng W.-L."/>
            <person name="Kazmierczak K.M."/>
            <person name="Andrzejewski T.M."/>
            <person name="Davidsen T.M."/>
            <person name="Wayne K.J."/>
            <person name="Tettelin H."/>
            <person name="Glass J.I."/>
            <person name="Rusch D."/>
            <person name="Podicherti R."/>
            <person name="Tsui H.-C.T."/>
            <person name="Winkler M.E."/>
        </authorList>
    </citation>
    <scope>NUCLEOTIDE SEQUENCE</scope>
</reference>